<sequence length="131" mass="15048">MATTHGGWVYWVPNGLTLYIENRAIAGARQVFVKCTKAVAGLRRINLEGLRWRVFDAKDQLSAKVYVVTRLTTNTPMLVTTNTPMLIIKNKNFGHLKERSLKDQLAKDPTEVIRKTVLRMLPRNKLRNDRD</sequence>
<dbReference type="Proteomes" id="UP001415857">
    <property type="component" value="Unassembled WGS sequence"/>
</dbReference>
<evidence type="ECO:0000313" key="5">
    <source>
        <dbReference type="Proteomes" id="UP001415857"/>
    </source>
</evidence>
<keyword evidence="3" id="KW-0687">Ribonucleoprotein</keyword>
<dbReference type="GO" id="GO:1990904">
    <property type="term" value="C:ribonucleoprotein complex"/>
    <property type="evidence" value="ECO:0007669"/>
    <property type="project" value="UniProtKB-KW"/>
</dbReference>
<proteinExistence type="inferred from homology"/>
<reference evidence="4 5" key="1">
    <citation type="journal article" date="2024" name="Plant J.">
        <title>Genome sequences and population genomics reveal climatic adaptation and genomic divergence between two closely related sweetgum species.</title>
        <authorList>
            <person name="Xu W.Q."/>
            <person name="Ren C.Q."/>
            <person name="Zhang X.Y."/>
            <person name="Comes H.P."/>
            <person name="Liu X.H."/>
            <person name="Li Y.G."/>
            <person name="Kettle C.J."/>
            <person name="Jalonen R."/>
            <person name="Gaisberger H."/>
            <person name="Ma Y.Z."/>
            <person name="Qiu Y.X."/>
        </authorList>
    </citation>
    <scope>NUCLEOTIDE SEQUENCE [LARGE SCALE GENOMIC DNA]</scope>
    <source>
        <strain evidence="4">Hangzhou</strain>
    </source>
</reference>
<organism evidence="4 5">
    <name type="scientific">Liquidambar formosana</name>
    <name type="common">Formosan gum</name>
    <dbReference type="NCBI Taxonomy" id="63359"/>
    <lineage>
        <taxon>Eukaryota</taxon>
        <taxon>Viridiplantae</taxon>
        <taxon>Streptophyta</taxon>
        <taxon>Embryophyta</taxon>
        <taxon>Tracheophyta</taxon>
        <taxon>Spermatophyta</taxon>
        <taxon>Magnoliopsida</taxon>
        <taxon>eudicotyledons</taxon>
        <taxon>Gunneridae</taxon>
        <taxon>Pentapetalae</taxon>
        <taxon>Saxifragales</taxon>
        <taxon>Altingiaceae</taxon>
        <taxon>Liquidambar</taxon>
    </lineage>
</organism>
<protein>
    <recommendedName>
        <fullName evidence="6">Ribosomal protein L13</fullName>
    </recommendedName>
</protein>
<evidence type="ECO:0000256" key="1">
    <source>
        <dbReference type="ARBA" id="ARBA00006227"/>
    </source>
</evidence>
<name>A0AAP0S0R4_LIQFO</name>
<dbReference type="GO" id="GO:0006412">
    <property type="term" value="P:translation"/>
    <property type="evidence" value="ECO:0007669"/>
    <property type="project" value="InterPro"/>
</dbReference>
<dbReference type="SUPFAM" id="SSF52161">
    <property type="entry name" value="Ribosomal protein L13"/>
    <property type="match status" value="1"/>
</dbReference>
<keyword evidence="2" id="KW-0689">Ribosomal protein</keyword>
<dbReference type="InterPro" id="IPR005822">
    <property type="entry name" value="Ribosomal_uL13"/>
</dbReference>
<keyword evidence="5" id="KW-1185">Reference proteome</keyword>
<accession>A0AAP0S0R4</accession>
<dbReference type="InterPro" id="IPR036899">
    <property type="entry name" value="Ribosomal_uL13_sf"/>
</dbReference>
<evidence type="ECO:0000256" key="2">
    <source>
        <dbReference type="ARBA" id="ARBA00022980"/>
    </source>
</evidence>
<comment type="similarity">
    <text evidence="1">Belongs to the universal ribosomal protein uL13 family.</text>
</comment>
<dbReference type="GO" id="GO:0005840">
    <property type="term" value="C:ribosome"/>
    <property type="evidence" value="ECO:0007669"/>
    <property type="project" value="UniProtKB-KW"/>
</dbReference>
<evidence type="ECO:0008006" key="6">
    <source>
        <dbReference type="Google" id="ProtNLM"/>
    </source>
</evidence>
<dbReference type="AlphaFoldDB" id="A0AAP0S0R4"/>
<dbReference type="Gene3D" id="3.90.1180.10">
    <property type="entry name" value="Ribosomal protein L13"/>
    <property type="match status" value="1"/>
</dbReference>
<dbReference type="EMBL" id="JBBPBK010000003">
    <property type="protein sequence ID" value="KAK9288891.1"/>
    <property type="molecule type" value="Genomic_DNA"/>
</dbReference>
<dbReference type="Pfam" id="PF00572">
    <property type="entry name" value="Ribosomal_L13"/>
    <property type="match status" value="1"/>
</dbReference>
<evidence type="ECO:0000256" key="3">
    <source>
        <dbReference type="ARBA" id="ARBA00023274"/>
    </source>
</evidence>
<gene>
    <name evidence="4" type="ORF">L1049_017358</name>
</gene>
<comment type="caution">
    <text evidence="4">The sequence shown here is derived from an EMBL/GenBank/DDBJ whole genome shotgun (WGS) entry which is preliminary data.</text>
</comment>
<dbReference type="GO" id="GO:0003735">
    <property type="term" value="F:structural constituent of ribosome"/>
    <property type="evidence" value="ECO:0007669"/>
    <property type="project" value="InterPro"/>
</dbReference>
<evidence type="ECO:0000313" key="4">
    <source>
        <dbReference type="EMBL" id="KAK9288891.1"/>
    </source>
</evidence>